<dbReference type="InterPro" id="IPR023798">
    <property type="entry name" value="Ribosomal_uS7_dom"/>
</dbReference>
<dbReference type="Pfam" id="PF00177">
    <property type="entry name" value="Ribosomal_S7"/>
    <property type="match status" value="1"/>
</dbReference>
<dbReference type="PIRSF" id="PIRSF002122">
    <property type="entry name" value="RPS7p_RPS7a_RPS5e_RPS7o"/>
    <property type="match status" value="1"/>
</dbReference>
<evidence type="ECO:0000259" key="7">
    <source>
        <dbReference type="Pfam" id="PF00177"/>
    </source>
</evidence>
<keyword evidence="3 6" id="KW-0694">RNA-binding</keyword>
<comment type="similarity">
    <text evidence="1 6">Belongs to the universal ribosomal protein uS7 family.</text>
</comment>
<dbReference type="AlphaFoldDB" id="A0A1J5ITX2"/>
<name>A0A1J5ITX2_9BACT</name>
<dbReference type="STRING" id="1817892.AUK40_00100"/>
<organism evidence="8 9">
    <name type="scientific">Candidatus Wirthbacteria bacterium CG2_30_54_11</name>
    <dbReference type="NCBI Taxonomy" id="1817892"/>
    <lineage>
        <taxon>Bacteria</taxon>
        <taxon>Candidatus Wirthbacteria</taxon>
    </lineage>
</organism>
<dbReference type="GO" id="GO:0000049">
    <property type="term" value="F:tRNA binding"/>
    <property type="evidence" value="ECO:0007669"/>
    <property type="project" value="UniProtKB-UniRule"/>
</dbReference>
<dbReference type="NCBIfam" id="TIGR01029">
    <property type="entry name" value="rpsG_bact"/>
    <property type="match status" value="1"/>
</dbReference>
<keyword evidence="4 6" id="KW-0689">Ribosomal protein</keyword>
<feature type="domain" description="Small ribosomal subunit protein uS7" evidence="7">
    <location>
        <begin position="2"/>
        <end position="149"/>
    </location>
</feature>
<comment type="function">
    <text evidence="6">One of the primary rRNA binding proteins, it binds directly to 16S rRNA where it nucleates assembly of the head domain of the 30S subunit. Is located at the subunit interface close to the decoding center, probably blocks exit of the E-site tRNA.</text>
</comment>
<evidence type="ECO:0000313" key="9">
    <source>
        <dbReference type="Proteomes" id="UP000183245"/>
    </source>
</evidence>
<dbReference type="Gene3D" id="1.10.455.10">
    <property type="entry name" value="Ribosomal protein S7 domain"/>
    <property type="match status" value="1"/>
</dbReference>
<sequence length="157" mass="17896">MPRRQRNFKKRAQVDPRFKNDKVNLLINRVMVDGKKHIAQGIVYNALDKAAERLKKDPMVIFDTVLTNITPIVEVKSRRIGGASYQIPTEIAPGRRLSLAFRWLVQYSRARTGVPMEDKLTAELVDAFNNTGTAVKKKEDTHKMADANKALAHYSKY</sequence>
<reference evidence="8 9" key="1">
    <citation type="journal article" date="2016" name="Environ. Microbiol.">
        <title>Genomic resolution of a cold subsurface aquifer community provides metabolic insights for novel microbes adapted to high CO concentrations.</title>
        <authorList>
            <person name="Probst A.J."/>
            <person name="Castelle C.J."/>
            <person name="Singh A."/>
            <person name="Brown C.T."/>
            <person name="Anantharaman K."/>
            <person name="Sharon I."/>
            <person name="Hug L.A."/>
            <person name="Burstein D."/>
            <person name="Emerson J.B."/>
            <person name="Thomas B.C."/>
            <person name="Banfield J.F."/>
        </authorList>
    </citation>
    <scope>NUCLEOTIDE SEQUENCE [LARGE SCALE GENOMIC DNA]</scope>
    <source>
        <strain evidence="8">CG2_30_54_11</strain>
    </source>
</reference>
<comment type="subunit">
    <text evidence="6">Part of the 30S ribosomal subunit. Contacts proteins S9 and S11.</text>
</comment>
<evidence type="ECO:0000256" key="1">
    <source>
        <dbReference type="ARBA" id="ARBA00007151"/>
    </source>
</evidence>
<proteinExistence type="inferred from homology"/>
<evidence type="ECO:0000256" key="3">
    <source>
        <dbReference type="ARBA" id="ARBA00022884"/>
    </source>
</evidence>
<dbReference type="HAMAP" id="MF_00480_B">
    <property type="entry name" value="Ribosomal_uS7_B"/>
    <property type="match status" value="1"/>
</dbReference>
<dbReference type="GO" id="GO:0003735">
    <property type="term" value="F:structural constituent of ribosome"/>
    <property type="evidence" value="ECO:0007669"/>
    <property type="project" value="InterPro"/>
</dbReference>
<comment type="caution">
    <text evidence="8">The sequence shown here is derived from an EMBL/GenBank/DDBJ whole genome shotgun (WGS) entry which is preliminary data.</text>
</comment>
<dbReference type="Proteomes" id="UP000183245">
    <property type="component" value="Unassembled WGS sequence"/>
</dbReference>
<keyword evidence="5 6" id="KW-0687">Ribonucleoprotein</keyword>
<dbReference type="GO" id="GO:0006412">
    <property type="term" value="P:translation"/>
    <property type="evidence" value="ECO:0007669"/>
    <property type="project" value="UniProtKB-UniRule"/>
</dbReference>
<protein>
    <recommendedName>
        <fullName evidence="6">Small ribosomal subunit protein uS7</fullName>
    </recommendedName>
</protein>
<dbReference type="InterPro" id="IPR005717">
    <property type="entry name" value="Ribosomal_uS7_bac/org-type"/>
</dbReference>
<dbReference type="FunFam" id="1.10.455.10:FF:000001">
    <property type="entry name" value="30S ribosomal protein S7"/>
    <property type="match status" value="1"/>
</dbReference>
<evidence type="ECO:0000256" key="6">
    <source>
        <dbReference type="HAMAP-Rule" id="MF_00480"/>
    </source>
</evidence>
<dbReference type="EMBL" id="MNZT01000001">
    <property type="protein sequence ID" value="OIQ00562.1"/>
    <property type="molecule type" value="Genomic_DNA"/>
</dbReference>
<dbReference type="PANTHER" id="PTHR11205">
    <property type="entry name" value="RIBOSOMAL PROTEIN S7"/>
    <property type="match status" value="1"/>
</dbReference>
<dbReference type="InterPro" id="IPR036823">
    <property type="entry name" value="Ribosomal_uS7_dom_sf"/>
</dbReference>
<keyword evidence="2 6" id="KW-0699">rRNA-binding</keyword>
<evidence type="ECO:0000256" key="5">
    <source>
        <dbReference type="ARBA" id="ARBA00023274"/>
    </source>
</evidence>
<dbReference type="GO" id="GO:0015935">
    <property type="term" value="C:small ribosomal subunit"/>
    <property type="evidence" value="ECO:0007669"/>
    <property type="project" value="InterPro"/>
</dbReference>
<keyword evidence="6" id="KW-0820">tRNA-binding</keyword>
<evidence type="ECO:0000313" key="8">
    <source>
        <dbReference type="EMBL" id="OIQ00562.1"/>
    </source>
</evidence>
<evidence type="ECO:0000256" key="2">
    <source>
        <dbReference type="ARBA" id="ARBA00022730"/>
    </source>
</evidence>
<accession>A0A1J5ITX2</accession>
<dbReference type="CDD" id="cd14869">
    <property type="entry name" value="uS7_Bacteria"/>
    <property type="match status" value="1"/>
</dbReference>
<dbReference type="SUPFAM" id="SSF47973">
    <property type="entry name" value="Ribosomal protein S7"/>
    <property type="match status" value="1"/>
</dbReference>
<dbReference type="GO" id="GO:0019843">
    <property type="term" value="F:rRNA binding"/>
    <property type="evidence" value="ECO:0007669"/>
    <property type="project" value="UniProtKB-UniRule"/>
</dbReference>
<dbReference type="InterPro" id="IPR000235">
    <property type="entry name" value="Ribosomal_uS7"/>
</dbReference>
<gene>
    <name evidence="6" type="primary">rpsG</name>
    <name evidence="8" type="ORF">AUK40_00100</name>
</gene>
<evidence type="ECO:0000256" key="4">
    <source>
        <dbReference type="ARBA" id="ARBA00022980"/>
    </source>
</evidence>